<dbReference type="Pfam" id="PF04358">
    <property type="entry name" value="DsrC"/>
    <property type="match status" value="1"/>
</dbReference>
<reference evidence="6" key="1">
    <citation type="submission" date="2023-07" db="EMBL/GenBank/DDBJ databases">
        <authorList>
            <person name="Stuckert A."/>
        </authorList>
    </citation>
    <scope>NUCLEOTIDE SEQUENCE</scope>
</reference>
<dbReference type="NCBIfam" id="TIGR03342">
    <property type="entry name" value="dsrC_tusE_dsvC"/>
    <property type="match status" value="1"/>
</dbReference>
<proteinExistence type="predicted"/>
<dbReference type="SUPFAM" id="SSF69721">
    <property type="entry name" value="DsrC, the gamma subunit of dissimilatory sulfite reductase"/>
    <property type="match status" value="1"/>
</dbReference>
<gene>
    <name evidence="6" type="ORF">RIMI_LOCUS19386776</name>
</gene>
<comment type="subcellular location">
    <subcellularLocation>
        <location evidence="1">Membrane</location>
        <topology evidence="1">Multi-pass membrane protein</topology>
    </subcellularLocation>
</comment>
<comment type="caution">
    <text evidence="6">The sequence shown here is derived from an EMBL/GenBank/DDBJ whole genome shotgun (WGS) entry which is preliminary data.</text>
</comment>
<keyword evidence="7" id="KW-1185">Reference proteome</keyword>
<evidence type="ECO:0000313" key="6">
    <source>
        <dbReference type="EMBL" id="CAJ0964578.1"/>
    </source>
</evidence>
<evidence type="ECO:0000256" key="4">
    <source>
        <dbReference type="ARBA" id="ARBA00023136"/>
    </source>
</evidence>
<dbReference type="InterPro" id="IPR006214">
    <property type="entry name" value="Bax_inhibitor_1-related"/>
</dbReference>
<keyword evidence="2 5" id="KW-0812">Transmembrane</keyword>
<keyword evidence="3 5" id="KW-1133">Transmembrane helix</keyword>
<dbReference type="Pfam" id="PF01027">
    <property type="entry name" value="Bax1-I"/>
    <property type="match status" value="1"/>
</dbReference>
<feature type="transmembrane region" description="Helical" evidence="5">
    <location>
        <begin position="41"/>
        <end position="60"/>
    </location>
</feature>
<feature type="transmembrane region" description="Helical" evidence="5">
    <location>
        <begin position="13"/>
        <end position="34"/>
    </location>
</feature>
<evidence type="ECO:0000256" key="1">
    <source>
        <dbReference type="ARBA" id="ARBA00004141"/>
    </source>
</evidence>
<dbReference type="PANTHER" id="PTHR37010:SF1">
    <property type="entry name" value="SULFURTRANSFERASE TUSE"/>
    <property type="match status" value="1"/>
</dbReference>
<dbReference type="Proteomes" id="UP001176940">
    <property type="component" value="Unassembled WGS sequence"/>
</dbReference>
<dbReference type="InterPro" id="IPR043163">
    <property type="entry name" value="DsrC-like_N"/>
</dbReference>
<dbReference type="InterPro" id="IPR007453">
    <property type="entry name" value="DsrC/TusE"/>
</dbReference>
<name>A0ABN9MD33_9NEOB</name>
<evidence type="ECO:0000256" key="3">
    <source>
        <dbReference type="ARBA" id="ARBA00022989"/>
    </source>
</evidence>
<organism evidence="6 7">
    <name type="scientific">Ranitomeya imitator</name>
    <name type="common">mimic poison frog</name>
    <dbReference type="NCBI Taxonomy" id="111125"/>
    <lineage>
        <taxon>Eukaryota</taxon>
        <taxon>Metazoa</taxon>
        <taxon>Chordata</taxon>
        <taxon>Craniata</taxon>
        <taxon>Vertebrata</taxon>
        <taxon>Euteleostomi</taxon>
        <taxon>Amphibia</taxon>
        <taxon>Batrachia</taxon>
        <taxon>Anura</taxon>
        <taxon>Neobatrachia</taxon>
        <taxon>Hyloidea</taxon>
        <taxon>Dendrobatidae</taxon>
        <taxon>Dendrobatinae</taxon>
        <taxon>Ranitomeya</taxon>
    </lineage>
</organism>
<dbReference type="EMBL" id="CAUEEQ010061785">
    <property type="protein sequence ID" value="CAJ0964578.1"/>
    <property type="molecule type" value="Genomic_DNA"/>
</dbReference>
<protein>
    <submittedName>
        <fullName evidence="6">Uncharacterized protein</fullName>
    </submittedName>
</protein>
<evidence type="ECO:0000256" key="5">
    <source>
        <dbReference type="SAM" id="Phobius"/>
    </source>
</evidence>
<dbReference type="InterPro" id="IPR025526">
    <property type="entry name" value="DsrC-like_dom_sf"/>
</dbReference>
<evidence type="ECO:0000313" key="7">
    <source>
        <dbReference type="Proteomes" id="UP001176940"/>
    </source>
</evidence>
<dbReference type="Gene3D" id="3.30.1420.10">
    <property type="match status" value="1"/>
</dbReference>
<evidence type="ECO:0000256" key="2">
    <source>
        <dbReference type="ARBA" id="ARBA00022692"/>
    </source>
</evidence>
<keyword evidence="4 5" id="KW-0472">Membrane</keyword>
<accession>A0ABN9MD33</accession>
<dbReference type="PANTHER" id="PTHR37010">
    <property type="entry name" value="SULFURTRANSFERASE TUSE"/>
    <property type="match status" value="1"/>
</dbReference>
<sequence>MLNSYISAGMGDVIGMALGGTALVFFSCSAYVLTTRKDMSFLGGMLMAGVVVVLVAWLPISSCNFRLCISQISAKIFASNTAAPLDKILNHHADLRNKEIETDAHGYLKNSHEWSEALAEVIASQEEILLTLEHWEVSSTTSPAIRMLVKAMANKFGEEKGNSRYLSTVLIS</sequence>